<evidence type="ECO:0000313" key="1">
    <source>
        <dbReference type="EMBL" id="KAG9454763.1"/>
    </source>
</evidence>
<sequence length="103" mass="11652">MLLIHLDVETQFDDNKSKQFCPACCPITSKQCLSLFLVCYVHDFMEWELIHSTHSYVWDGGGTLEDKNVMAFCLTLACVSMKKSVSPRISNIIQFNSALDLVS</sequence>
<accession>A0AAV7F146</accession>
<protein>
    <submittedName>
        <fullName evidence="1">Uncharacterized protein</fullName>
    </submittedName>
</protein>
<proteinExistence type="predicted"/>
<comment type="caution">
    <text evidence="1">The sequence shown here is derived from an EMBL/GenBank/DDBJ whole genome shotgun (WGS) entry which is preliminary data.</text>
</comment>
<organism evidence="1 2">
    <name type="scientific">Aristolochia fimbriata</name>
    <name type="common">White veined hardy Dutchman's pipe vine</name>
    <dbReference type="NCBI Taxonomy" id="158543"/>
    <lineage>
        <taxon>Eukaryota</taxon>
        <taxon>Viridiplantae</taxon>
        <taxon>Streptophyta</taxon>
        <taxon>Embryophyta</taxon>
        <taxon>Tracheophyta</taxon>
        <taxon>Spermatophyta</taxon>
        <taxon>Magnoliopsida</taxon>
        <taxon>Magnoliidae</taxon>
        <taxon>Piperales</taxon>
        <taxon>Aristolochiaceae</taxon>
        <taxon>Aristolochia</taxon>
    </lineage>
</organism>
<dbReference type="EMBL" id="JAINDJ010000003">
    <property type="protein sequence ID" value="KAG9454763.1"/>
    <property type="molecule type" value="Genomic_DNA"/>
</dbReference>
<dbReference type="Proteomes" id="UP000825729">
    <property type="component" value="Unassembled WGS sequence"/>
</dbReference>
<dbReference type="AlphaFoldDB" id="A0AAV7F146"/>
<reference evidence="1 2" key="1">
    <citation type="submission" date="2021-07" db="EMBL/GenBank/DDBJ databases">
        <title>The Aristolochia fimbriata genome: insights into angiosperm evolution, floral development and chemical biosynthesis.</title>
        <authorList>
            <person name="Jiao Y."/>
        </authorList>
    </citation>
    <scope>NUCLEOTIDE SEQUENCE [LARGE SCALE GENOMIC DNA]</scope>
    <source>
        <strain evidence="1">IBCAS-2021</strain>
        <tissue evidence="1">Leaf</tissue>
    </source>
</reference>
<keyword evidence="2" id="KW-1185">Reference proteome</keyword>
<name>A0AAV7F146_ARIFI</name>
<evidence type="ECO:0000313" key="2">
    <source>
        <dbReference type="Proteomes" id="UP000825729"/>
    </source>
</evidence>
<gene>
    <name evidence="1" type="ORF">H6P81_007667</name>
</gene>